<dbReference type="WBParaSite" id="JU765_v2.g14771.t1">
    <property type="protein sequence ID" value="JU765_v2.g14771.t1"/>
    <property type="gene ID" value="JU765_v2.g14771"/>
</dbReference>
<sequence>MPGGATNRFTRSRAKKIPSPVFRKIDKIIEESIEEEDSSLSNISDDNTFIPSISGSSGTSEISNESSLPSISIPSLSTRDNNPSTGSCDGENLLGSILDENNSLLPYKDIGYFQSDDRCTVVRAFPRSLKRPNKHSVTDTATSFNSDGGPLPGATDDNCIQEPFEKRFKTVAFNFDSKTTLDLNDCGKIHIFRRKPASDNSGTDWEYLTPFVREGSKFVPVPKTEIENTFKNGLKKFPNADPFKELLADFISKEQKPVLSKINPMSETNVKQEPQKAVNNTQTTKKGKNVDGEYQVIKNEILLSPYQNQYEVLEFLGKGTFGQVVKAWKKGTNEIVAIKILKKHPSYARQGQIEVSILSRLSVVNAEQYNFVRAFECFQHKNHTCLVFEMLEQNLYDFLKNHKFQPLPLKNIRPILQQVLTALKKLQELELIHADLKPENIMLVDPVNQPFRVKVIDFGSASHRSKAVTNTYLQSRYYRAPEIILGLPFKEAIDMWSLGCVVAELFLGWPLYPGSSEYDQIRFITTTQGYPPDNLLNKGVKTHRFFLKENKRYRLKTLSEMENAATIKSKETRKYVFNCIEDIMMVHVHCEKDPSQTLADRDDRIAFVDLLRQMLSLDQYRRMQPGRALKHRFVTMTHLNNIKYSDYYEESKKAMVVCELTDRFCYRSTDRGRTTTMTKHIGPLPPKMLPSGAPAYFSESKTPPTIPIQNVFKQYAIEKEKQEKIKQQEKLQQEKLKQQQKVFQVEHKTQSSQLPGVQNIYHQSPQFVQSIQQPMPVQNFSTEQFTNNFLCALASQSQPGSLIYNHEQPVVPVPCQMPSFMMPTNYSQRIVPVPFLPSSMVMGQNVNSTSMYHKPSNQSQIQWSPFLTPIQTDFGQSVPYQQFQNSNIHQQMNQNHDHMQNFEQQLPCLSQPSFGLQGLRNEYGNSMNMLQNNLRVPSFGGGQNTIELSPTSMLPEVSNDQRTSSSTMSIPRMQSQQNNQFSNMNEQKLGNYCQTDNLVQYGYDGKISSSPGVFQPQQQFMPVWQMLILSLLNGVTLVTIYCKEKFNHSICELCAN</sequence>
<organism evidence="1 2">
    <name type="scientific">Panagrolaimus sp. JU765</name>
    <dbReference type="NCBI Taxonomy" id="591449"/>
    <lineage>
        <taxon>Eukaryota</taxon>
        <taxon>Metazoa</taxon>
        <taxon>Ecdysozoa</taxon>
        <taxon>Nematoda</taxon>
        <taxon>Chromadorea</taxon>
        <taxon>Rhabditida</taxon>
        <taxon>Tylenchina</taxon>
        <taxon>Panagrolaimomorpha</taxon>
        <taxon>Panagrolaimoidea</taxon>
        <taxon>Panagrolaimidae</taxon>
        <taxon>Panagrolaimus</taxon>
    </lineage>
</organism>
<name>A0AC34QBJ7_9BILA</name>
<protein>
    <submittedName>
        <fullName evidence="2">Protein kinase domain-containing protein</fullName>
    </submittedName>
</protein>
<proteinExistence type="predicted"/>
<dbReference type="Proteomes" id="UP000887576">
    <property type="component" value="Unplaced"/>
</dbReference>
<reference evidence="2" key="1">
    <citation type="submission" date="2022-11" db="UniProtKB">
        <authorList>
            <consortium name="WormBaseParasite"/>
        </authorList>
    </citation>
    <scope>IDENTIFICATION</scope>
</reference>
<evidence type="ECO:0000313" key="2">
    <source>
        <dbReference type="WBParaSite" id="JU765_v2.g14771.t1"/>
    </source>
</evidence>
<accession>A0AC34QBJ7</accession>
<evidence type="ECO:0000313" key="1">
    <source>
        <dbReference type="Proteomes" id="UP000887576"/>
    </source>
</evidence>